<name>A0A9D4B030_9SAUR</name>
<accession>A0A9D4B030</accession>
<evidence type="ECO:0000256" key="1">
    <source>
        <dbReference type="SAM" id="MobiDB-lite"/>
    </source>
</evidence>
<evidence type="ECO:0000313" key="3">
    <source>
        <dbReference type="Proteomes" id="UP000827986"/>
    </source>
</evidence>
<reference evidence="2" key="1">
    <citation type="submission" date="2021-09" db="EMBL/GenBank/DDBJ databases">
        <title>The genome of Mauremys mutica provides insights into the evolution of semi-aquatic lifestyle.</title>
        <authorList>
            <person name="Gong S."/>
            <person name="Gao Y."/>
        </authorList>
    </citation>
    <scope>NUCLEOTIDE SEQUENCE</scope>
    <source>
        <strain evidence="2">MM-2020</strain>
        <tissue evidence="2">Muscle</tissue>
    </source>
</reference>
<protein>
    <submittedName>
        <fullName evidence="2">Uncharacterized protein</fullName>
    </submittedName>
</protein>
<proteinExistence type="predicted"/>
<feature type="region of interest" description="Disordered" evidence="1">
    <location>
        <begin position="184"/>
        <end position="204"/>
    </location>
</feature>
<dbReference type="EMBL" id="JAHDVG010000474">
    <property type="protein sequence ID" value="KAH1176788.1"/>
    <property type="molecule type" value="Genomic_DNA"/>
</dbReference>
<gene>
    <name evidence="2" type="ORF">KIL84_010490</name>
</gene>
<comment type="caution">
    <text evidence="2">The sequence shown here is derived from an EMBL/GenBank/DDBJ whole genome shotgun (WGS) entry which is preliminary data.</text>
</comment>
<keyword evidence="3" id="KW-1185">Reference proteome</keyword>
<feature type="compositionally biased region" description="Gly residues" evidence="1">
    <location>
        <begin position="195"/>
        <end position="204"/>
    </location>
</feature>
<evidence type="ECO:0000313" key="2">
    <source>
        <dbReference type="EMBL" id="KAH1176788.1"/>
    </source>
</evidence>
<organism evidence="2 3">
    <name type="scientific">Mauremys mutica</name>
    <name type="common">yellowpond turtle</name>
    <dbReference type="NCBI Taxonomy" id="74926"/>
    <lineage>
        <taxon>Eukaryota</taxon>
        <taxon>Metazoa</taxon>
        <taxon>Chordata</taxon>
        <taxon>Craniata</taxon>
        <taxon>Vertebrata</taxon>
        <taxon>Euteleostomi</taxon>
        <taxon>Archelosauria</taxon>
        <taxon>Testudinata</taxon>
        <taxon>Testudines</taxon>
        <taxon>Cryptodira</taxon>
        <taxon>Durocryptodira</taxon>
        <taxon>Testudinoidea</taxon>
        <taxon>Geoemydidae</taxon>
        <taxon>Geoemydinae</taxon>
        <taxon>Mauremys</taxon>
    </lineage>
</organism>
<dbReference type="Gene3D" id="1.10.287.3160">
    <property type="match status" value="1"/>
</dbReference>
<dbReference type="AlphaFoldDB" id="A0A9D4B030"/>
<sequence length="204" mass="23265">MAMNDRAQYERLKSRPKDRDSMILDLLGRKINTSSSLQMRITNHQALLSKYDFLNWLARAKFEQLLKVSHDEFWALIAKDCLVAKTSLKSTLDVVDTLARVMASAITMRRASWLQNLSIMLDVHQAIEDLPFDDRTLFLYKTDETLHSFKDSRSTFRSVEMYMPPMHRCSNNCHTGCSILACSPSSHDSETTPGRGTGLTRGNT</sequence>
<dbReference type="Proteomes" id="UP000827986">
    <property type="component" value="Unassembled WGS sequence"/>
</dbReference>